<proteinExistence type="evidence at transcript level"/>
<dbReference type="InterPro" id="IPR040077">
    <property type="entry name" value="GST_C_Theta"/>
</dbReference>
<dbReference type="InterPro" id="IPR004046">
    <property type="entry name" value="GST_C"/>
</dbReference>
<dbReference type="InterPro" id="IPR040075">
    <property type="entry name" value="GST_N_Theta"/>
</dbReference>
<dbReference type="PROSITE" id="PS50404">
    <property type="entry name" value="GST_NTER"/>
    <property type="match status" value="1"/>
</dbReference>
<dbReference type="PANTHER" id="PTHR43917">
    <property type="match status" value="1"/>
</dbReference>
<feature type="domain" description="GST C-terminal" evidence="7">
    <location>
        <begin position="89"/>
        <end position="217"/>
    </location>
</feature>
<reference evidence="8" key="2">
    <citation type="submission" date="2016-01" db="EMBL/GenBank/DDBJ databases">
        <authorList>
            <person name="Oliw E.H."/>
        </authorList>
    </citation>
    <scope>NUCLEOTIDE SEQUENCE</scope>
</reference>
<comment type="similarity">
    <text evidence="2">Belongs to the GST superfamily. Theta family.</text>
</comment>
<dbReference type="GO" id="GO:0004364">
    <property type="term" value="F:glutathione transferase activity"/>
    <property type="evidence" value="ECO:0007669"/>
    <property type="project" value="UniProtKB-EC"/>
</dbReference>
<keyword evidence="4 8" id="KW-0808">Transferase</keyword>
<sequence>MVLKLFYDLHSQPSRALFMFLKLSKIPFQSCAVDLLRGEHLTKEFKKNYSKFQKVPFIHEDDFFLTESIGILRYLSRQYPIADHWYPKDSRKQAKVDELLEWQHLNIRLNCSTYFITKFTIPLKTGKDPVPEKVEKAKKYMVKSLSDFEELFLSGDGPFVFGDQISYADLQAACEIEQPRMVGYNSRDYFPKIKTWLENVRKECNPVYDEAHNVVNMIADDDDNLKAKL</sequence>
<comment type="catalytic activity">
    <reaction evidence="5">
        <text>RX + glutathione = an S-substituted glutathione + a halide anion + H(+)</text>
        <dbReference type="Rhea" id="RHEA:16437"/>
        <dbReference type="ChEBI" id="CHEBI:15378"/>
        <dbReference type="ChEBI" id="CHEBI:16042"/>
        <dbReference type="ChEBI" id="CHEBI:17792"/>
        <dbReference type="ChEBI" id="CHEBI:57925"/>
        <dbReference type="ChEBI" id="CHEBI:90779"/>
        <dbReference type="EC" id="2.5.1.18"/>
    </reaction>
</comment>
<dbReference type="InterPro" id="IPR036282">
    <property type="entry name" value="Glutathione-S-Trfase_C_sf"/>
</dbReference>
<organism evidence="8">
    <name type="scientific">Leptinotarsa decemlineata</name>
    <name type="common">Colorado potato beetle</name>
    <name type="synonym">Doryphora decemlineata</name>
    <dbReference type="NCBI Taxonomy" id="7539"/>
    <lineage>
        <taxon>Eukaryota</taxon>
        <taxon>Metazoa</taxon>
        <taxon>Ecdysozoa</taxon>
        <taxon>Arthropoda</taxon>
        <taxon>Hexapoda</taxon>
        <taxon>Insecta</taxon>
        <taxon>Pterygota</taxon>
        <taxon>Neoptera</taxon>
        <taxon>Endopterygota</taxon>
        <taxon>Coleoptera</taxon>
        <taxon>Polyphaga</taxon>
        <taxon>Cucujiformia</taxon>
        <taxon>Chrysomeloidea</taxon>
        <taxon>Chrysomelidae</taxon>
        <taxon>Chrysomelinae</taxon>
        <taxon>Doryphorini</taxon>
        <taxon>Leptinotarsa</taxon>
    </lineage>
</organism>
<dbReference type="Gene3D" id="1.20.1050.10">
    <property type="match status" value="1"/>
</dbReference>
<evidence type="ECO:0000256" key="5">
    <source>
        <dbReference type="ARBA" id="ARBA00047960"/>
    </source>
</evidence>
<dbReference type="InterPro" id="IPR051369">
    <property type="entry name" value="GST_Theta"/>
</dbReference>
<dbReference type="AlphaFoldDB" id="A0A1P8PEW8"/>
<dbReference type="SFLD" id="SFLDG00358">
    <property type="entry name" value="Main_(cytGST)"/>
    <property type="match status" value="1"/>
</dbReference>
<keyword evidence="3" id="KW-0963">Cytoplasm</keyword>
<evidence type="ECO:0000256" key="1">
    <source>
        <dbReference type="ARBA" id="ARBA00004496"/>
    </source>
</evidence>
<dbReference type="CDD" id="cd03050">
    <property type="entry name" value="GST_N_Theta"/>
    <property type="match status" value="1"/>
</dbReference>
<evidence type="ECO:0000256" key="2">
    <source>
        <dbReference type="ARBA" id="ARBA00009899"/>
    </source>
</evidence>
<name>A0A1P8PEW8_LEPDE</name>
<dbReference type="SUPFAM" id="SSF52833">
    <property type="entry name" value="Thioredoxin-like"/>
    <property type="match status" value="1"/>
</dbReference>
<evidence type="ECO:0000259" key="7">
    <source>
        <dbReference type="PROSITE" id="PS50405"/>
    </source>
</evidence>
<dbReference type="SUPFAM" id="SSF47616">
    <property type="entry name" value="GST C-terminal domain-like"/>
    <property type="match status" value="1"/>
</dbReference>
<evidence type="ECO:0000259" key="6">
    <source>
        <dbReference type="PROSITE" id="PS50404"/>
    </source>
</evidence>
<dbReference type="Pfam" id="PF00043">
    <property type="entry name" value="GST_C"/>
    <property type="match status" value="1"/>
</dbReference>
<dbReference type="GO" id="GO:0006749">
    <property type="term" value="P:glutathione metabolic process"/>
    <property type="evidence" value="ECO:0007669"/>
    <property type="project" value="TreeGrafter"/>
</dbReference>
<comment type="subcellular location">
    <subcellularLocation>
        <location evidence="1">Cytoplasm</location>
    </subcellularLocation>
</comment>
<dbReference type="FunFam" id="1.20.1050.10:FF:000039">
    <property type="entry name" value="Glutathione S-transferase theta-1"/>
    <property type="match status" value="1"/>
</dbReference>
<dbReference type="PANTHER" id="PTHR43917:SF8">
    <property type="entry name" value="GH16740P-RELATED"/>
    <property type="match status" value="1"/>
</dbReference>
<dbReference type="CDD" id="cd03183">
    <property type="entry name" value="GST_C_Theta"/>
    <property type="match status" value="1"/>
</dbReference>
<evidence type="ECO:0000313" key="8">
    <source>
        <dbReference type="EMBL" id="APX61053.1"/>
    </source>
</evidence>
<dbReference type="InterPro" id="IPR010987">
    <property type="entry name" value="Glutathione-S-Trfase_C-like"/>
</dbReference>
<dbReference type="InterPro" id="IPR036249">
    <property type="entry name" value="Thioredoxin-like_sf"/>
</dbReference>
<dbReference type="Gene3D" id="3.40.30.10">
    <property type="entry name" value="Glutaredoxin"/>
    <property type="match status" value="1"/>
</dbReference>
<evidence type="ECO:0000256" key="4">
    <source>
        <dbReference type="ARBA" id="ARBA00022679"/>
    </source>
</evidence>
<dbReference type="Pfam" id="PF02798">
    <property type="entry name" value="GST_N"/>
    <property type="match status" value="1"/>
</dbReference>
<evidence type="ECO:0000256" key="3">
    <source>
        <dbReference type="ARBA" id="ARBA00022490"/>
    </source>
</evidence>
<dbReference type="PROSITE" id="PS50405">
    <property type="entry name" value="GST_CTER"/>
    <property type="match status" value="1"/>
</dbReference>
<feature type="domain" description="GST N-terminal" evidence="6">
    <location>
        <begin position="1"/>
        <end position="83"/>
    </location>
</feature>
<accession>A0A1P8PEW8</accession>
<dbReference type="InterPro" id="IPR004045">
    <property type="entry name" value="Glutathione_S-Trfase_N"/>
</dbReference>
<dbReference type="EMBL" id="KU522334">
    <property type="protein sequence ID" value="APX61053.1"/>
    <property type="molecule type" value="mRNA"/>
</dbReference>
<dbReference type="GO" id="GO:0005737">
    <property type="term" value="C:cytoplasm"/>
    <property type="evidence" value="ECO:0007669"/>
    <property type="project" value="UniProtKB-SubCell"/>
</dbReference>
<dbReference type="OrthoDB" id="422574at2759"/>
<reference evidence="8" key="1">
    <citation type="journal article" date="2016" name="Pestic. Biochem. Physiol.">
        <title>Identification of glutathione S-transferase genes in Leptinotarsa decemlineata and their expression patterns under stress of three insecticides.</title>
        <authorList>
            <person name="Han J.B."/>
            <person name="Li G.Q."/>
            <person name="Wan P.J."/>
            <person name="Zhu T.T."/>
            <person name="Meng Q.W."/>
        </authorList>
    </citation>
    <scope>NUCLEOTIDE SEQUENCE</scope>
</reference>
<dbReference type="SFLD" id="SFLDS00019">
    <property type="entry name" value="Glutathione_Transferase_(cytos"/>
    <property type="match status" value="1"/>
</dbReference>
<dbReference type="InterPro" id="IPR040079">
    <property type="entry name" value="Glutathione_S-Trfase"/>
</dbReference>
<protein>
    <submittedName>
        <fullName evidence="8">Putative glutathione S-transferase theta class member 3</fullName>
    </submittedName>
</protein>